<name>A0AAN9TC99_9HEMI</name>
<dbReference type="Pfam" id="PF05090">
    <property type="entry name" value="HTTM"/>
    <property type="match status" value="1"/>
</dbReference>
<evidence type="ECO:0000256" key="3">
    <source>
        <dbReference type="ARBA" id="ARBA00022989"/>
    </source>
</evidence>
<keyword evidence="6" id="KW-0456">Lyase</keyword>
<dbReference type="InterPro" id="IPR011020">
    <property type="entry name" value="HTTM-like"/>
</dbReference>
<dbReference type="SMART" id="SM00752">
    <property type="entry name" value="HTTM"/>
    <property type="match status" value="1"/>
</dbReference>
<evidence type="ECO:0000313" key="10">
    <source>
        <dbReference type="EMBL" id="KAK7582771.1"/>
    </source>
</evidence>
<evidence type="ECO:0000313" key="11">
    <source>
        <dbReference type="Proteomes" id="UP001367676"/>
    </source>
</evidence>
<dbReference type="Pfam" id="PF22777">
    <property type="entry name" value="VKGC_lumenal_dom"/>
    <property type="match status" value="1"/>
</dbReference>
<dbReference type="Proteomes" id="UP001367676">
    <property type="component" value="Unassembled WGS sequence"/>
</dbReference>
<gene>
    <name evidence="10" type="ORF">V9T40_014216</name>
</gene>
<evidence type="ECO:0000256" key="5">
    <source>
        <dbReference type="ARBA" id="ARBA00023157"/>
    </source>
</evidence>
<proteinExistence type="predicted"/>
<dbReference type="AlphaFoldDB" id="A0AAN9TC99"/>
<feature type="compositionally biased region" description="Polar residues" evidence="7">
    <location>
        <begin position="11"/>
        <end position="20"/>
    </location>
</feature>
<feature type="domain" description="HTTM-like" evidence="9">
    <location>
        <begin position="72"/>
        <end position="329"/>
    </location>
</feature>
<dbReference type="CDD" id="cd02208">
    <property type="entry name" value="cupin_RmlC-like"/>
    <property type="match status" value="1"/>
</dbReference>
<feature type="transmembrane region" description="Helical" evidence="8">
    <location>
        <begin position="307"/>
        <end position="324"/>
    </location>
</feature>
<comment type="subcellular location">
    <subcellularLocation>
        <location evidence="1">Endomembrane system</location>
        <topology evidence="1">Multi-pass membrane protein</topology>
    </subcellularLocation>
</comment>
<evidence type="ECO:0000256" key="2">
    <source>
        <dbReference type="ARBA" id="ARBA00022692"/>
    </source>
</evidence>
<dbReference type="GO" id="GO:0019842">
    <property type="term" value="F:vitamin binding"/>
    <property type="evidence" value="ECO:0007669"/>
    <property type="project" value="TreeGrafter"/>
</dbReference>
<reference evidence="10 11" key="1">
    <citation type="submission" date="2024-03" db="EMBL/GenBank/DDBJ databases">
        <title>Adaptation during the transition from Ophiocordyceps entomopathogen to insect associate is accompanied by gene loss and intensified selection.</title>
        <authorList>
            <person name="Ward C.M."/>
            <person name="Onetto C.A."/>
            <person name="Borneman A.R."/>
        </authorList>
    </citation>
    <scope>NUCLEOTIDE SEQUENCE [LARGE SCALE GENOMIC DNA]</scope>
    <source>
        <strain evidence="10">AWRI1</strain>
        <tissue evidence="10">Single Adult Female</tissue>
    </source>
</reference>
<dbReference type="PANTHER" id="PTHR12639:SF6">
    <property type="entry name" value="VITAMIN K-DEPENDENT GAMMA-CARBOXYLASE"/>
    <property type="match status" value="1"/>
</dbReference>
<keyword evidence="5" id="KW-1015">Disulfide bond</keyword>
<evidence type="ECO:0000256" key="6">
    <source>
        <dbReference type="ARBA" id="ARBA00023239"/>
    </source>
</evidence>
<feature type="transmembrane region" description="Helical" evidence="8">
    <location>
        <begin position="177"/>
        <end position="197"/>
    </location>
</feature>
<sequence>MAADIVADDQSLGTQTNLQSDAPPKDPNEAPPCETGDGGSKAASKSERGGSLICDTVCHWLRLPQLWQSNLFQKCDPSSLAVVRIFFGILMLLDIPHERGFSMADQKWGNPELCHFPLIHSMSPLPYEWMCIIYSIMWIGALGITLGYHFHRSCLSFILTYWYVVLLDKSSWNNHTYLYGLIGLLLCFTRANACWSVDRMRGAMAEDEVPVWNYSILRFQTFILYFMAGLKKVDADWLSGYSMRNLSDHWVFSPFRLYFSGKLVDLWIVHVSGFLIDAFSGFGLQFRKTRAVTLTFLFAFHFMNSRMFQIGVFPYVGIATMFVFCDYDWPRALLLKIRRLPAPKSEPQHPRTSLPEPVSNAKKWTVTILIIVYAAIQLFLPFSHFITKGYNGWTNGLYGYSWDMMVHSWDNSMSVIKMVDKSNGKEYFLSADDWVMNKKWMKHPDMVIQFARCARRNLQRKIKNLTDVSIMVDLWFSLNGRFHQRMFDPRVDLLTAKWSPFERVPWLMPLLTQLSNWRSKLQRIRDEMHVRANNSEVIFIADFPGLALENFVSEDLANVTLVLLEGRIEIMIEDMESRVLHPGDEMALITGDFHRIRTISETPSCYMYSYYNTTLSKADLPTSLTPLGQVRQEMEIRLADISRSIQLAANAVATIIFKFIAFGRIFE</sequence>
<protein>
    <recommendedName>
        <fullName evidence="9">HTTM-like domain-containing protein</fullName>
    </recommendedName>
</protein>
<evidence type="ECO:0000259" key="9">
    <source>
        <dbReference type="SMART" id="SM00752"/>
    </source>
</evidence>
<feature type="transmembrane region" description="Helical" evidence="8">
    <location>
        <begin position="129"/>
        <end position="150"/>
    </location>
</feature>
<dbReference type="GO" id="GO:0008488">
    <property type="term" value="F:gamma-glutamyl carboxylase activity"/>
    <property type="evidence" value="ECO:0007669"/>
    <property type="project" value="InterPro"/>
</dbReference>
<keyword evidence="4 8" id="KW-0472">Membrane</keyword>
<evidence type="ECO:0000256" key="7">
    <source>
        <dbReference type="SAM" id="MobiDB-lite"/>
    </source>
</evidence>
<keyword evidence="2 8" id="KW-0812">Transmembrane</keyword>
<dbReference type="EMBL" id="JBBCAQ010000033">
    <property type="protein sequence ID" value="KAK7582771.1"/>
    <property type="molecule type" value="Genomic_DNA"/>
</dbReference>
<organism evidence="10 11">
    <name type="scientific">Parthenolecanium corni</name>
    <dbReference type="NCBI Taxonomy" id="536013"/>
    <lineage>
        <taxon>Eukaryota</taxon>
        <taxon>Metazoa</taxon>
        <taxon>Ecdysozoa</taxon>
        <taxon>Arthropoda</taxon>
        <taxon>Hexapoda</taxon>
        <taxon>Insecta</taxon>
        <taxon>Pterygota</taxon>
        <taxon>Neoptera</taxon>
        <taxon>Paraneoptera</taxon>
        <taxon>Hemiptera</taxon>
        <taxon>Sternorrhyncha</taxon>
        <taxon>Coccoidea</taxon>
        <taxon>Coccidae</taxon>
        <taxon>Parthenolecanium</taxon>
    </lineage>
</organism>
<feature type="region of interest" description="Disordered" evidence="7">
    <location>
        <begin position="1"/>
        <end position="47"/>
    </location>
</feature>
<feature type="transmembrane region" description="Helical" evidence="8">
    <location>
        <begin position="266"/>
        <end position="286"/>
    </location>
</feature>
<evidence type="ECO:0000256" key="8">
    <source>
        <dbReference type="SAM" id="Phobius"/>
    </source>
</evidence>
<dbReference type="PANTHER" id="PTHR12639">
    <property type="entry name" value="VITAMIN K-DEPENDENT GAMMA-CARBOXYLASE"/>
    <property type="match status" value="1"/>
</dbReference>
<dbReference type="InterPro" id="IPR053934">
    <property type="entry name" value="HTTM_dom"/>
</dbReference>
<dbReference type="InterPro" id="IPR053935">
    <property type="entry name" value="VKGC_lumenal_dom"/>
</dbReference>
<comment type="caution">
    <text evidence="10">The sequence shown here is derived from an EMBL/GenBank/DDBJ whole genome shotgun (WGS) entry which is preliminary data.</text>
</comment>
<accession>A0AAN9TC99</accession>
<evidence type="ECO:0000256" key="1">
    <source>
        <dbReference type="ARBA" id="ARBA00004127"/>
    </source>
</evidence>
<dbReference type="GO" id="GO:0012505">
    <property type="term" value="C:endomembrane system"/>
    <property type="evidence" value="ECO:0007669"/>
    <property type="project" value="UniProtKB-SubCell"/>
</dbReference>
<evidence type="ECO:0000256" key="4">
    <source>
        <dbReference type="ARBA" id="ARBA00023136"/>
    </source>
</evidence>
<feature type="transmembrane region" description="Helical" evidence="8">
    <location>
        <begin position="647"/>
        <end position="666"/>
    </location>
</feature>
<dbReference type="InterPro" id="IPR007782">
    <property type="entry name" value="VKG_COase"/>
</dbReference>
<feature type="transmembrane region" description="Helical" evidence="8">
    <location>
        <begin position="364"/>
        <end position="382"/>
    </location>
</feature>
<keyword evidence="3 8" id="KW-1133">Transmembrane helix</keyword>
<keyword evidence="11" id="KW-1185">Reference proteome</keyword>
<feature type="transmembrane region" description="Helical" evidence="8">
    <location>
        <begin position="209"/>
        <end position="228"/>
    </location>
</feature>